<dbReference type="AlphaFoldDB" id="A0AA88Y8R4"/>
<dbReference type="EMBL" id="VSWD01000008">
    <property type="protein sequence ID" value="KAK3094434.1"/>
    <property type="molecule type" value="Genomic_DNA"/>
</dbReference>
<evidence type="ECO:0000256" key="1">
    <source>
        <dbReference type="SAM" id="MobiDB-lite"/>
    </source>
</evidence>
<gene>
    <name evidence="2" type="ORF">FSP39_001742</name>
</gene>
<proteinExistence type="predicted"/>
<evidence type="ECO:0000313" key="3">
    <source>
        <dbReference type="Proteomes" id="UP001186944"/>
    </source>
</evidence>
<sequence>MEDEDDIWDYKSSVGKRKSKKHGSGQTNNASQLDADKSKPGQQRKKAKKTKRGTTFKKMEKEPVITIEDAGTPEKQTQTKSQKTASASKSSGKKSAIKSSQTPVRKIHEGFCPVCQMPFRILPLSPSWHVRECMESPNAEEECPDGASCDNTMESHYKEYAHQTLAMIRSTAEFSPTDENGTCKNGTKILHVFKMLREP</sequence>
<organism evidence="2 3">
    <name type="scientific">Pinctada imbricata</name>
    <name type="common">Atlantic pearl-oyster</name>
    <name type="synonym">Pinctada martensii</name>
    <dbReference type="NCBI Taxonomy" id="66713"/>
    <lineage>
        <taxon>Eukaryota</taxon>
        <taxon>Metazoa</taxon>
        <taxon>Spiralia</taxon>
        <taxon>Lophotrochozoa</taxon>
        <taxon>Mollusca</taxon>
        <taxon>Bivalvia</taxon>
        <taxon>Autobranchia</taxon>
        <taxon>Pteriomorphia</taxon>
        <taxon>Pterioida</taxon>
        <taxon>Pterioidea</taxon>
        <taxon>Pteriidae</taxon>
        <taxon>Pinctada</taxon>
    </lineage>
</organism>
<keyword evidence="3" id="KW-1185">Reference proteome</keyword>
<comment type="caution">
    <text evidence="2">The sequence shown here is derived from an EMBL/GenBank/DDBJ whole genome shotgun (WGS) entry which is preliminary data.</text>
</comment>
<reference evidence="2" key="1">
    <citation type="submission" date="2019-08" db="EMBL/GenBank/DDBJ databases">
        <title>The improved chromosome-level genome for the pearl oyster Pinctada fucata martensii using PacBio sequencing and Hi-C.</title>
        <authorList>
            <person name="Zheng Z."/>
        </authorList>
    </citation>
    <scope>NUCLEOTIDE SEQUENCE</scope>
    <source>
        <strain evidence="2">ZZ-2019</strain>
        <tissue evidence="2">Adductor muscle</tissue>
    </source>
</reference>
<protein>
    <submittedName>
        <fullName evidence="2">Uncharacterized protein</fullName>
    </submittedName>
</protein>
<feature type="compositionally biased region" description="Basic residues" evidence="1">
    <location>
        <begin position="14"/>
        <end position="23"/>
    </location>
</feature>
<feature type="compositionally biased region" description="Basic residues" evidence="1">
    <location>
        <begin position="42"/>
        <end position="55"/>
    </location>
</feature>
<name>A0AA88Y8R4_PINIB</name>
<dbReference type="Proteomes" id="UP001186944">
    <property type="component" value="Unassembled WGS sequence"/>
</dbReference>
<feature type="region of interest" description="Disordered" evidence="1">
    <location>
        <begin position="1"/>
        <end position="103"/>
    </location>
</feature>
<feature type="compositionally biased region" description="Low complexity" evidence="1">
    <location>
        <begin position="75"/>
        <end position="90"/>
    </location>
</feature>
<accession>A0AA88Y8R4</accession>
<evidence type="ECO:0000313" key="2">
    <source>
        <dbReference type="EMBL" id="KAK3094434.1"/>
    </source>
</evidence>